<proteinExistence type="predicted"/>
<name>X1F0I6_9ZZZZ</name>
<feature type="domain" description="CobQ/CobB/MinD/ParA nucleotide binding" evidence="1">
    <location>
        <begin position="10"/>
        <end position="94"/>
    </location>
</feature>
<reference evidence="2" key="1">
    <citation type="journal article" date="2014" name="Front. Microbiol.">
        <title>High frequency of phylogenetically diverse reductive dehalogenase-homologous genes in deep subseafloor sedimentary metagenomes.</title>
        <authorList>
            <person name="Kawai M."/>
            <person name="Futagami T."/>
            <person name="Toyoda A."/>
            <person name="Takaki Y."/>
            <person name="Nishi S."/>
            <person name="Hori S."/>
            <person name="Arai W."/>
            <person name="Tsubouchi T."/>
            <person name="Morono Y."/>
            <person name="Uchiyama I."/>
            <person name="Ito T."/>
            <person name="Fujiyama A."/>
            <person name="Inagaki F."/>
            <person name="Takami H."/>
        </authorList>
    </citation>
    <scope>NUCLEOTIDE SEQUENCE</scope>
    <source>
        <strain evidence="2">Expedition CK06-06</strain>
    </source>
</reference>
<accession>X1F0I6</accession>
<evidence type="ECO:0000313" key="2">
    <source>
        <dbReference type="EMBL" id="GAH39136.1"/>
    </source>
</evidence>
<protein>
    <recommendedName>
        <fullName evidence="1">CobQ/CobB/MinD/ParA nucleotide binding domain-containing protein</fullName>
    </recommendedName>
</protein>
<evidence type="ECO:0000259" key="1">
    <source>
        <dbReference type="Pfam" id="PF01656"/>
    </source>
</evidence>
<dbReference type="AlphaFoldDB" id="X1F0I6"/>
<organism evidence="2">
    <name type="scientific">marine sediment metagenome</name>
    <dbReference type="NCBI Taxonomy" id="412755"/>
    <lineage>
        <taxon>unclassified sequences</taxon>
        <taxon>metagenomes</taxon>
        <taxon>ecological metagenomes</taxon>
    </lineage>
</organism>
<dbReference type="InterPro" id="IPR027417">
    <property type="entry name" value="P-loop_NTPase"/>
</dbReference>
<dbReference type="EMBL" id="BARU01005629">
    <property type="protein sequence ID" value="GAH39136.1"/>
    <property type="molecule type" value="Genomic_DNA"/>
</dbReference>
<gene>
    <name evidence="2" type="ORF">S03H2_10999</name>
</gene>
<dbReference type="InterPro" id="IPR002586">
    <property type="entry name" value="CobQ/CobB/MinD/ParA_Nub-bd_dom"/>
</dbReference>
<dbReference type="Pfam" id="PF01656">
    <property type="entry name" value="CbiA"/>
    <property type="match status" value="1"/>
</dbReference>
<dbReference type="SUPFAM" id="SSF52540">
    <property type="entry name" value="P-loop containing nucleoside triphosphate hydrolases"/>
    <property type="match status" value="1"/>
</dbReference>
<comment type="caution">
    <text evidence="2">The sequence shown here is derived from an EMBL/GenBank/DDBJ whole genome shotgun (WGS) entry which is preliminary data.</text>
</comment>
<dbReference type="Gene3D" id="3.40.50.300">
    <property type="entry name" value="P-loop containing nucleotide triphosphate hydrolases"/>
    <property type="match status" value="1"/>
</dbReference>
<sequence>MINQKVIIYTIHSQKGGAGKTSIAIAIAGLSRIFHKRKTLIIDCDLTGTSIIDLFWGVDKNNKAKENFKYLNSLLLASPSVFNRYKNNGKNDIEKKYFHKISEEEKGLLISKK</sequence>